<dbReference type="KEGG" id="ccal:108622321"/>
<sequence length="511" mass="57666">MLTKRSMLGNRREGVNKTLRRHEPTRTLYKQKFSEPLKRKQKNLYNPKEEARLERVVFGDPSDVINNLIDKECLVQPNIKKNDYHAPIDDTCDDSNELSEEHGKRAAWVDEDDVQYSVQDAAKAQNRRLADDVPEKLYKDYLSNKYKQLVGTPKWAELNKTDKESTDDLDNEILKHSCHLERAIIRNLPKSVIDIKALTPINKETHTEGPVVSSVEFHPSSIVALVAGSSGILSLFQVDGVESNKLHTMRYDKFPISSAKFLRDGTEVLVGSQYHPHCHSYNLLSGKTHRIQLPHGITNMQKYEVSPDGKLLALCGRSGEIYLLSASSKELISTLKMNAKCRTLYFTPDGRRLVTHGDSNEMYIWDVNGRACLHRAVDNGCLSCTSVAISPSGQFLATGSKEGVVNLYSVEQVLNNRYPVPLKIVFNFTTSITSLKFNAHSEILAMASDKKHNAFKMMHLPSFTVFSNFPTFQTNILMPEAIDFSPASGYLAISNRSSSAFLYRLKHYGNY</sequence>
<reference evidence="10" key="1">
    <citation type="submission" date="2025-08" db="UniProtKB">
        <authorList>
            <consortium name="RefSeq"/>
        </authorList>
    </citation>
    <scope>IDENTIFICATION</scope>
    <source>
        <tissue evidence="10">Whole body</tissue>
    </source>
</reference>
<evidence type="ECO:0000256" key="3">
    <source>
        <dbReference type="ARBA" id="ARBA00022574"/>
    </source>
</evidence>
<accession>A0AAJ7RWT3</accession>
<dbReference type="GeneID" id="108622321"/>
<name>A0AAJ7RWT3_9HYME</name>
<dbReference type="AlphaFoldDB" id="A0AAJ7RWT3"/>
<dbReference type="InterPro" id="IPR001680">
    <property type="entry name" value="WD40_rpt"/>
</dbReference>
<keyword evidence="4" id="KW-0677">Repeat</keyword>
<dbReference type="PANTHER" id="PTHR18359">
    <property type="entry name" value="WD-REPEAT PROTEIN-RELATED"/>
    <property type="match status" value="1"/>
</dbReference>
<dbReference type="Gene3D" id="2.130.10.10">
    <property type="entry name" value="YVTN repeat-like/Quinoprotein amine dehydrogenase"/>
    <property type="match status" value="1"/>
</dbReference>
<dbReference type="RefSeq" id="XP_026667193.1">
    <property type="nucleotide sequence ID" value="XM_026811392.1"/>
</dbReference>
<dbReference type="PROSITE" id="PS50082">
    <property type="entry name" value="WD_REPEATS_2"/>
    <property type="match status" value="1"/>
</dbReference>
<dbReference type="SMART" id="SM00320">
    <property type="entry name" value="WD40"/>
    <property type="match status" value="3"/>
</dbReference>
<dbReference type="InterPro" id="IPR015943">
    <property type="entry name" value="WD40/YVTN_repeat-like_dom_sf"/>
</dbReference>
<evidence type="ECO:0000256" key="7">
    <source>
        <dbReference type="PROSITE-ProRule" id="PRU00221"/>
    </source>
</evidence>
<dbReference type="SUPFAM" id="SSF50978">
    <property type="entry name" value="WD40 repeat-like"/>
    <property type="match status" value="1"/>
</dbReference>
<evidence type="ECO:0000256" key="8">
    <source>
        <dbReference type="SAM" id="MobiDB-lite"/>
    </source>
</evidence>
<evidence type="ECO:0000256" key="2">
    <source>
        <dbReference type="ARBA" id="ARBA00022552"/>
    </source>
</evidence>
<evidence type="ECO:0000256" key="4">
    <source>
        <dbReference type="ARBA" id="ARBA00022737"/>
    </source>
</evidence>
<gene>
    <name evidence="10" type="primary">LOC108622321</name>
</gene>
<evidence type="ECO:0000313" key="9">
    <source>
        <dbReference type="Proteomes" id="UP000694925"/>
    </source>
</evidence>
<evidence type="ECO:0000313" key="10">
    <source>
        <dbReference type="RefSeq" id="XP_026667193.1"/>
    </source>
</evidence>
<dbReference type="GO" id="GO:0006364">
    <property type="term" value="P:rRNA processing"/>
    <property type="evidence" value="ECO:0007669"/>
    <property type="project" value="UniProtKB-KW"/>
</dbReference>
<keyword evidence="9" id="KW-1185">Reference proteome</keyword>
<keyword evidence="3 7" id="KW-0853">WD repeat</keyword>
<evidence type="ECO:0000256" key="5">
    <source>
        <dbReference type="ARBA" id="ARBA00023242"/>
    </source>
</evidence>
<comment type="similarity">
    <text evidence="6">Belongs to the WD repeat UTP18 family.</text>
</comment>
<dbReference type="PANTHER" id="PTHR18359:SF0">
    <property type="entry name" value="U3 SMALL NUCLEOLAR RNA-ASSOCIATED PROTEIN 18 HOMOLOG"/>
    <property type="match status" value="1"/>
</dbReference>
<keyword evidence="2" id="KW-0698">rRNA processing</keyword>
<feature type="compositionally biased region" description="Basic and acidic residues" evidence="8">
    <location>
        <begin position="10"/>
        <end position="25"/>
    </location>
</feature>
<comment type="subcellular location">
    <subcellularLocation>
        <location evidence="1">Nucleus</location>
        <location evidence="1">Nucleolus</location>
    </subcellularLocation>
</comment>
<proteinExistence type="inferred from homology"/>
<evidence type="ECO:0000256" key="6">
    <source>
        <dbReference type="ARBA" id="ARBA00025767"/>
    </source>
</evidence>
<feature type="repeat" description="WD" evidence="7">
    <location>
        <begin position="343"/>
        <end position="375"/>
    </location>
</feature>
<dbReference type="Proteomes" id="UP000694925">
    <property type="component" value="Unplaced"/>
</dbReference>
<keyword evidence="5" id="KW-0539">Nucleus</keyword>
<organism evidence="9 10">
    <name type="scientific">Ceratina calcarata</name>
    <dbReference type="NCBI Taxonomy" id="156304"/>
    <lineage>
        <taxon>Eukaryota</taxon>
        <taxon>Metazoa</taxon>
        <taxon>Ecdysozoa</taxon>
        <taxon>Arthropoda</taxon>
        <taxon>Hexapoda</taxon>
        <taxon>Insecta</taxon>
        <taxon>Pterygota</taxon>
        <taxon>Neoptera</taxon>
        <taxon>Endopterygota</taxon>
        <taxon>Hymenoptera</taxon>
        <taxon>Apocrita</taxon>
        <taxon>Aculeata</taxon>
        <taxon>Apoidea</taxon>
        <taxon>Anthophila</taxon>
        <taxon>Apidae</taxon>
        <taxon>Ceratina</taxon>
        <taxon>Zadontomerus</taxon>
    </lineage>
</organism>
<dbReference type="Pfam" id="PF00400">
    <property type="entry name" value="WD40"/>
    <property type="match status" value="1"/>
</dbReference>
<dbReference type="GO" id="GO:0032040">
    <property type="term" value="C:small-subunit processome"/>
    <property type="evidence" value="ECO:0007669"/>
    <property type="project" value="TreeGrafter"/>
</dbReference>
<evidence type="ECO:0000256" key="1">
    <source>
        <dbReference type="ARBA" id="ARBA00004604"/>
    </source>
</evidence>
<feature type="region of interest" description="Disordered" evidence="8">
    <location>
        <begin position="1"/>
        <end position="25"/>
    </location>
</feature>
<dbReference type="GO" id="GO:0034388">
    <property type="term" value="C:Pwp2p-containing subcomplex of 90S preribosome"/>
    <property type="evidence" value="ECO:0007669"/>
    <property type="project" value="TreeGrafter"/>
</dbReference>
<dbReference type="InterPro" id="IPR036322">
    <property type="entry name" value="WD40_repeat_dom_sf"/>
</dbReference>
<protein>
    <submittedName>
        <fullName evidence="10">U3 small nucleolar RNA-associated protein 18 homolog</fullName>
    </submittedName>
</protein>
<dbReference type="InterPro" id="IPR045161">
    <property type="entry name" value="Utp18"/>
</dbReference>